<evidence type="ECO:0000313" key="1">
    <source>
        <dbReference type="EMBL" id="CAB4633527.1"/>
    </source>
</evidence>
<organism evidence="3">
    <name type="scientific">freshwater metagenome</name>
    <dbReference type="NCBI Taxonomy" id="449393"/>
    <lineage>
        <taxon>unclassified sequences</taxon>
        <taxon>metagenomes</taxon>
        <taxon>ecological metagenomes</taxon>
    </lineage>
</organism>
<gene>
    <name evidence="1" type="ORF">UFOPK1960_00836</name>
    <name evidence="2" type="ORF">UFOPK3889_00569</name>
    <name evidence="3" type="ORF">UFOPK4275_00383</name>
    <name evidence="4" type="ORF">UFOPK4422_01021</name>
</gene>
<protein>
    <submittedName>
        <fullName evidence="3">Unannotated protein</fullName>
    </submittedName>
</protein>
<accession>A0A6J7SYY5</accession>
<sequence length="90" mass="9976">MSLRSGINNMFTTLVHDDDQHVENSKLSTTPPVGHTLSVHTCGQLGAGKYLEHAGQRSPYPQSTALITRTILNHHQTVLTSRESRREISL</sequence>
<evidence type="ECO:0000313" key="2">
    <source>
        <dbReference type="EMBL" id="CAB4970739.1"/>
    </source>
</evidence>
<dbReference type="EMBL" id="CAFBQJ010000047">
    <property type="protein sequence ID" value="CAB5046664.1"/>
    <property type="molecule type" value="Genomic_DNA"/>
</dbReference>
<dbReference type="EMBL" id="CAFBRX010000100">
    <property type="protein sequence ID" value="CAB5126186.1"/>
    <property type="molecule type" value="Genomic_DNA"/>
</dbReference>
<name>A0A6J7SYY5_9ZZZZ</name>
<evidence type="ECO:0000313" key="4">
    <source>
        <dbReference type="EMBL" id="CAB5126186.1"/>
    </source>
</evidence>
<evidence type="ECO:0000313" key="3">
    <source>
        <dbReference type="EMBL" id="CAB5046664.1"/>
    </source>
</evidence>
<dbReference type="AlphaFoldDB" id="A0A6J7SYY5"/>
<reference evidence="3" key="1">
    <citation type="submission" date="2020-05" db="EMBL/GenBank/DDBJ databases">
        <authorList>
            <person name="Chiriac C."/>
            <person name="Salcher M."/>
            <person name="Ghai R."/>
            <person name="Kavagutti S V."/>
        </authorList>
    </citation>
    <scope>NUCLEOTIDE SEQUENCE</scope>
</reference>
<dbReference type="EMBL" id="CAEZVL010000119">
    <property type="protein sequence ID" value="CAB4633527.1"/>
    <property type="molecule type" value="Genomic_DNA"/>
</dbReference>
<dbReference type="EMBL" id="CAFBNZ010000085">
    <property type="protein sequence ID" value="CAB4970739.1"/>
    <property type="molecule type" value="Genomic_DNA"/>
</dbReference>
<proteinExistence type="predicted"/>